<dbReference type="PANTHER" id="PTHR48051:SF1">
    <property type="entry name" value="RAS SUPPRESSOR PROTEIN 1"/>
    <property type="match status" value="1"/>
</dbReference>
<name>A0A1Y1WCT8_9FUNG</name>
<dbReference type="Pfam" id="PF13855">
    <property type="entry name" value="LRR_8"/>
    <property type="match status" value="1"/>
</dbReference>
<reference evidence="4 5" key="1">
    <citation type="submission" date="2016-08" db="EMBL/GenBank/DDBJ databases">
        <title>A Parts List for Fungal Cellulosomes Revealed by Comparative Genomics.</title>
        <authorList>
            <consortium name="DOE Joint Genome Institute"/>
            <person name="Haitjema C.H."/>
            <person name="Gilmore S.P."/>
            <person name="Henske J.K."/>
            <person name="Solomon K.V."/>
            <person name="De Groot R."/>
            <person name="Kuo A."/>
            <person name="Mondo S.J."/>
            <person name="Salamov A.A."/>
            <person name="Labutti K."/>
            <person name="Zhao Z."/>
            <person name="Chiniquy J."/>
            <person name="Barry K."/>
            <person name="Brewer H.M."/>
            <person name="Purvine S.O."/>
            <person name="Wright A.T."/>
            <person name="Boxma B."/>
            <person name="Van Alen T."/>
            <person name="Hackstein J.H."/>
            <person name="Baker S.E."/>
            <person name="Grigoriev I.V."/>
            <person name="O'Malley M.A."/>
        </authorList>
    </citation>
    <scope>NUCLEOTIDE SEQUENCE [LARGE SCALE GENOMIC DNA]</scope>
    <source>
        <strain evidence="4 5">S4</strain>
    </source>
</reference>
<evidence type="ECO:0000313" key="4">
    <source>
        <dbReference type="EMBL" id="ORX71036.1"/>
    </source>
</evidence>
<accession>A0A1Y1WCT8</accession>
<dbReference type="OrthoDB" id="5584805at2759"/>
<dbReference type="AlphaFoldDB" id="A0A1Y1WCT8"/>
<keyword evidence="5" id="KW-1185">Reference proteome</keyword>
<evidence type="ECO:0000256" key="2">
    <source>
        <dbReference type="ARBA" id="ARBA00022737"/>
    </source>
</evidence>
<dbReference type="GO" id="GO:0005737">
    <property type="term" value="C:cytoplasm"/>
    <property type="evidence" value="ECO:0007669"/>
    <property type="project" value="TreeGrafter"/>
</dbReference>
<dbReference type="SMART" id="SM00369">
    <property type="entry name" value="LRR_TYP"/>
    <property type="match status" value="2"/>
</dbReference>
<feature type="signal peptide" evidence="3">
    <location>
        <begin position="1"/>
        <end position="18"/>
    </location>
</feature>
<proteinExistence type="predicted"/>
<dbReference type="InterPro" id="IPR050216">
    <property type="entry name" value="LRR_domain-containing"/>
</dbReference>
<feature type="chain" id="PRO_5012463278" evidence="3">
    <location>
        <begin position="19"/>
        <end position="133"/>
    </location>
</feature>
<dbReference type="PROSITE" id="PS51450">
    <property type="entry name" value="LRR"/>
    <property type="match status" value="2"/>
</dbReference>
<organism evidence="4 5">
    <name type="scientific">Anaeromyces robustus</name>
    <dbReference type="NCBI Taxonomy" id="1754192"/>
    <lineage>
        <taxon>Eukaryota</taxon>
        <taxon>Fungi</taxon>
        <taxon>Fungi incertae sedis</taxon>
        <taxon>Chytridiomycota</taxon>
        <taxon>Chytridiomycota incertae sedis</taxon>
        <taxon>Neocallimastigomycetes</taxon>
        <taxon>Neocallimastigales</taxon>
        <taxon>Neocallimastigaceae</taxon>
        <taxon>Anaeromyces</taxon>
    </lineage>
</organism>
<dbReference type="InterPro" id="IPR003591">
    <property type="entry name" value="Leu-rich_rpt_typical-subtyp"/>
</dbReference>
<dbReference type="Gene3D" id="3.80.10.10">
    <property type="entry name" value="Ribonuclease Inhibitor"/>
    <property type="match status" value="1"/>
</dbReference>
<dbReference type="InterPro" id="IPR001611">
    <property type="entry name" value="Leu-rich_rpt"/>
</dbReference>
<gene>
    <name evidence="4" type="ORF">BCR32DRAFT_305449</name>
</gene>
<dbReference type="SUPFAM" id="SSF52058">
    <property type="entry name" value="L domain-like"/>
    <property type="match status" value="1"/>
</dbReference>
<keyword evidence="2" id="KW-0677">Repeat</keyword>
<dbReference type="PANTHER" id="PTHR48051">
    <property type="match status" value="1"/>
</dbReference>
<evidence type="ECO:0000256" key="3">
    <source>
        <dbReference type="SAM" id="SignalP"/>
    </source>
</evidence>
<protein>
    <submittedName>
        <fullName evidence="4">L domain-like protein</fullName>
    </submittedName>
</protein>
<dbReference type="STRING" id="1754192.A0A1Y1WCT8"/>
<reference evidence="4 5" key="2">
    <citation type="submission" date="2016-08" db="EMBL/GenBank/DDBJ databases">
        <title>Pervasive Adenine N6-methylation of Active Genes in Fungi.</title>
        <authorList>
            <consortium name="DOE Joint Genome Institute"/>
            <person name="Mondo S.J."/>
            <person name="Dannebaum R.O."/>
            <person name="Kuo R.C."/>
            <person name="Labutti K."/>
            <person name="Haridas S."/>
            <person name="Kuo A."/>
            <person name="Salamov A."/>
            <person name="Ahrendt S.R."/>
            <person name="Lipzen A."/>
            <person name="Sullivan W."/>
            <person name="Andreopoulos W.B."/>
            <person name="Clum A."/>
            <person name="Lindquist E."/>
            <person name="Daum C."/>
            <person name="Ramamoorthy G.K."/>
            <person name="Gryganskyi A."/>
            <person name="Culley D."/>
            <person name="Magnuson J.K."/>
            <person name="James T.Y."/>
            <person name="O'Malley M.A."/>
            <person name="Stajich J.E."/>
            <person name="Spatafora J.W."/>
            <person name="Visel A."/>
            <person name="Grigoriev I.V."/>
        </authorList>
    </citation>
    <scope>NUCLEOTIDE SEQUENCE [LARGE SCALE GENOMIC DNA]</scope>
    <source>
        <strain evidence="4 5">S4</strain>
    </source>
</reference>
<dbReference type="Proteomes" id="UP000193944">
    <property type="component" value="Unassembled WGS sequence"/>
</dbReference>
<sequence length="133" mass="14986">MNIKFLLTSLSYISITFAATLTCNKVKKQICSSCDNDNFQCKADKNGNIYSLYLVNDKITSIPQKIVNLKNLRRLDLRTNKLTTIPNDIGKLSNLKYLKLSNNDIDSIPSSIGNLKELISFGIEVLTGYYENL</sequence>
<keyword evidence="1" id="KW-0433">Leucine-rich repeat</keyword>
<comment type="caution">
    <text evidence="4">The sequence shown here is derived from an EMBL/GenBank/DDBJ whole genome shotgun (WGS) entry which is preliminary data.</text>
</comment>
<evidence type="ECO:0000256" key="1">
    <source>
        <dbReference type="ARBA" id="ARBA00022614"/>
    </source>
</evidence>
<dbReference type="EMBL" id="MCFG01000405">
    <property type="protein sequence ID" value="ORX71036.1"/>
    <property type="molecule type" value="Genomic_DNA"/>
</dbReference>
<evidence type="ECO:0000313" key="5">
    <source>
        <dbReference type="Proteomes" id="UP000193944"/>
    </source>
</evidence>
<keyword evidence="3" id="KW-0732">Signal</keyword>
<dbReference type="InterPro" id="IPR032675">
    <property type="entry name" value="LRR_dom_sf"/>
</dbReference>